<dbReference type="AlphaFoldDB" id="A0A0P7WNS5"/>
<protein>
    <submittedName>
        <fullName evidence="2">Uncharacterized protein</fullName>
    </submittedName>
</protein>
<gene>
    <name evidence="2" type="ORF">Z043_118970</name>
</gene>
<evidence type="ECO:0000313" key="3">
    <source>
        <dbReference type="Proteomes" id="UP000034805"/>
    </source>
</evidence>
<comment type="caution">
    <text evidence="2">The sequence shown here is derived from an EMBL/GenBank/DDBJ whole genome shotgun (WGS) entry which is preliminary data.</text>
</comment>
<name>A0A0P7WNS5_SCLFO</name>
<evidence type="ECO:0000313" key="2">
    <source>
        <dbReference type="EMBL" id="KPP62824.1"/>
    </source>
</evidence>
<evidence type="ECO:0000256" key="1">
    <source>
        <dbReference type="SAM" id="MobiDB-lite"/>
    </source>
</evidence>
<dbReference type="EMBL" id="JARO02008358">
    <property type="protein sequence ID" value="KPP62824.1"/>
    <property type="molecule type" value="Genomic_DNA"/>
</dbReference>
<organism evidence="2 3">
    <name type="scientific">Scleropages formosus</name>
    <name type="common">Asian bonytongue</name>
    <name type="synonym">Osteoglossum formosum</name>
    <dbReference type="NCBI Taxonomy" id="113540"/>
    <lineage>
        <taxon>Eukaryota</taxon>
        <taxon>Metazoa</taxon>
        <taxon>Chordata</taxon>
        <taxon>Craniata</taxon>
        <taxon>Vertebrata</taxon>
        <taxon>Euteleostomi</taxon>
        <taxon>Actinopterygii</taxon>
        <taxon>Neopterygii</taxon>
        <taxon>Teleostei</taxon>
        <taxon>Osteoglossocephala</taxon>
        <taxon>Osteoglossomorpha</taxon>
        <taxon>Osteoglossiformes</taxon>
        <taxon>Osteoglossidae</taxon>
        <taxon>Scleropages</taxon>
    </lineage>
</organism>
<feature type="compositionally biased region" description="Polar residues" evidence="1">
    <location>
        <begin position="74"/>
        <end position="88"/>
    </location>
</feature>
<sequence length="100" mass="10786">MRLLSDGAFPLLAVVLVNYVCVETALLRRSSAVDFLSRARERRSARCLPGGCSVEDSETEEMLEVNSDYEESPTHLNGGSKSEQNSGPDSEAAMEDGSGM</sequence>
<dbReference type="Proteomes" id="UP000034805">
    <property type="component" value="Unassembled WGS sequence"/>
</dbReference>
<accession>A0A0P7WNS5</accession>
<proteinExistence type="predicted"/>
<reference evidence="2 3" key="1">
    <citation type="submission" date="2015-08" db="EMBL/GenBank/DDBJ databases">
        <title>The genome of the Asian arowana (Scleropages formosus).</title>
        <authorList>
            <person name="Tan M.H."/>
            <person name="Gan H.M."/>
            <person name="Croft L.J."/>
            <person name="Austin C.M."/>
        </authorList>
    </citation>
    <scope>NUCLEOTIDE SEQUENCE [LARGE SCALE GENOMIC DNA]</scope>
    <source>
        <strain evidence="2">Aro1</strain>
    </source>
</reference>
<feature type="region of interest" description="Disordered" evidence="1">
    <location>
        <begin position="57"/>
        <end position="100"/>
    </location>
</feature>
<feature type="compositionally biased region" description="Acidic residues" evidence="1">
    <location>
        <begin position="57"/>
        <end position="71"/>
    </location>
</feature>